<feature type="transmembrane region" description="Helical" evidence="1">
    <location>
        <begin position="98"/>
        <end position="126"/>
    </location>
</feature>
<sequence length="139" mass="15707">MGWTNFEPTCEIGLYPSPKLCCFFFCIHYTSPGVEGSSQQQWLLCRIVRNVVMNKQTCQESTYESVSVHCLKPWLTAAGAGYSSATGMVPDSGKNNCVVVFTFIVYCLYICVRSSFWGWMLVVWSFGAQSSDRRWRPGP</sequence>
<evidence type="ECO:0000313" key="3">
    <source>
        <dbReference type="Proteomes" id="UP000823388"/>
    </source>
</evidence>
<name>A0A8T0MQ81_PANVG</name>
<evidence type="ECO:0000256" key="1">
    <source>
        <dbReference type="SAM" id="Phobius"/>
    </source>
</evidence>
<proteinExistence type="predicted"/>
<keyword evidence="3" id="KW-1185">Reference proteome</keyword>
<dbReference type="EMBL" id="CM029054">
    <property type="protein sequence ID" value="KAG2539611.1"/>
    <property type="molecule type" value="Genomic_DNA"/>
</dbReference>
<accession>A0A8T0MQ81</accession>
<keyword evidence="1" id="KW-0472">Membrane</keyword>
<organism evidence="2 3">
    <name type="scientific">Panicum virgatum</name>
    <name type="common">Blackwell switchgrass</name>
    <dbReference type="NCBI Taxonomy" id="38727"/>
    <lineage>
        <taxon>Eukaryota</taxon>
        <taxon>Viridiplantae</taxon>
        <taxon>Streptophyta</taxon>
        <taxon>Embryophyta</taxon>
        <taxon>Tracheophyta</taxon>
        <taxon>Spermatophyta</taxon>
        <taxon>Magnoliopsida</taxon>
        <taxon>Liliopsida</taxon>
        <taxon>Poales</taxon>
        <taxon>Poaceae</taxon>
        <taxon>PACMAD clade</taxon>
        <taxon>Panicoideae</taxon>
        <taxon>Panicodae</taxon>
        <taxon>Paniceae</taxon>
        <taxon>Panicinae</taxon>
        <taxon>Panicum</taxon>
        <taxon>Panicum sect. Hiantes</taxon>
    </lineage>
</organism>
<evidence type="ECO:0000313" key="2">
    <source>
        <dbReference type="EMBL" id="KAG2539611.1"/>
    </source>
</evidence>
<keyword evidence="1" id="KW-1133">Transmembrane helix</keyword>
<comment type="caution">
    <text evidence="2">The sequence shown here is derived from an EMBL/GenBank/DDBJ whole genome shotgun (WGS) entry which is preliminary data.</text>
</comment>
<gene>
    <name evidence="2" type="ORF">PVAP13_9NG466714</name>
</gene>
<dbReference type="AlphaFoldDB" id="A0A8T0MQ81"/>
<dbReference type="Proteomes" id="UP000823388">
    <property type="component" value="Chromosome 9N"/>
</dbReference>
<protein>
    <submittedName>
        <fullName evidence="2">Uncharacterized protein</fullName>
    </submittedName>
</protein>
<reference evidence="2" key="1">
    <citation type="submission" date="2020-05" db="EMBL/GenBank/DDBJ databases">
        <title>WGS assembly of Panicum virgatum.</title>
        <authorList>
            <person name="Lovell J.T."/>
            <person name="Jenkins J."/>
            <person name="Shu S."/>
            <person name="Juenger T.E."/>
            <person name="Schmutz J."/>
        </authorList>
    </citation>
    <scope>NUCLEOTIDE SEQUENCE</scope>
    <source>
        <strain evidence="2">AP13</strain>
    </source>
</reference>
<keyword evidence="1" id="KW-0812">Transmembrane</keyword>